<dbReference type="SUPFAM" id="SSF46785">
    <property type="entry name" value="Winged helix' DNA-binding domain"/>
    <property type="match status" value="1"/>
</dbReference>
<evidence type="ECO:0000313" key="6">
    <source>
        <dbReference type="Proteomes" id="UP000050823"/>
    </source>
</evidence>
<evidence type="ECO:0000256" key="3">
    <source>
        <dbReference type="ARBA" id="ARBA00023163"/>
    </source>
</evidence>
<organism evidence="5 6">
    <name type="scientific">Latilactobacillus graminis DSM 20719</name>
    <dbReference type="NCBI Taxonomy" id="1423752"/>
    <lineage>
        <taxon>Bacteria</taxon>
        <taxon>Bacillati</taxon>
        <taxon>Bacillota</taxon>
        <taxon>Bacilli</taxon>
        <taxon>Lactobacillales</taxon>
        <taxon>Lactobacillaceae</taxon>
        <taxon>Latilactobacillus</taxon>
    </lineage>
</organism>
<dbReference type="SMART" id="SM00347">
    <property type="entry name" value="HTH_MARR"/>
    <property type="match status" value="1"/>
</dbReference>
<dbReference type="EMBL" id="AYZB01000001">
    <property type="protein sequence ID" value="KRM24510.1"/>
    <property type="molecule type" value="Genomic_DNA"/>
</dbReference>
<dbReference type="PROSITE" id="PS01117">
    <property type="entry name" value="HTH_MARR_1"/>
    <property type="match status" value="1"/>
</dbReference>
<dbReference type="InterPro" id="IPR036390">
    <property type="entry name" value="WH_DNA-bd_sf"/>
</dbReference>
<dbReference type="InterPro" id="IPR000835">
    <property type="entry name" value="HTH_MarR-typ"/>
</dbReference>
<evidence type="ECO:0000259" key="4">
    <source>
        <dbReference type="PROSITE" id="PS50995"/>
    </source>
</evidence>
<dbReference type="Gene3D" id="1.10.10.10">
    <property type="entry name" value="Winged helix-like DNA-binding domain superfamily/Winged helix DNA-binding domain"/>
    <property type="match status" value="1"/>
</dbReference>
<dbReference type="GO" id="GO:0003700">
    <property type="term" value="F:DNA-binding transcription factor activity"/>
    <property type="evidence" value="ECO:0007669"/>
    <property type="project" value="InterPro"/>
</dbReference>
<gene>
    <name evidence="5" type="ORF">FC90_GL000215</name>
</gene>
<dbReference type="PANTHER" id="PTHR42756">
    <property type="entry name" value="TRANSCRIPTIONAL REGULATOR, MARR"/>
    <property type="match status" value="1"/>
</dbReference>
<comment type="caution">
    <text evidence="5">The sequence shown here is derived from an EMBL/GenBank/DDBJ whole genome shotgun (WGS) entry which is preliminary data.</text>
</comment>
<reference evidence="5 6" key="1">
    <citation type="journal article" date="2015" name="Genome Announc.">
        <title>Expanding the biotechnology potential of lactobacilli through comparative genomics of 213 strains and associated genera.</title>
        <authorList>
            <person name="Sun Z."/>
            <person name="Harris H.M."/>
            <person name="McCann A."/>
            <person name="Guo C."/>
            <person name="Argimon S."/>
            <person name="Zhang W."/>
            <person name="Yang X."/>
            <person name="Jeffery I.B."/>
            <person name="Cooney J.C."/>
            <person name="Kagawa T.F."/>
            <person name="Liu W."/>
            <person name="Song Y."/>
            <person name="Salvetti E."/>
            <person name="Wrobel A."/>
            <person name="Rasinkangas P."/>
            <person name="Parkhill J."/>
            <person name="Rea M.C."/>
            <person name="O'Sullivan O."/>
            <person name="Ritari J."/>
            <person name="Douillard F.P."/>
            <person name="Paul Ross R."/>
            <person name="Yang R."/>
            <person name="Briner A.E."/>
            <person name="Felis G.E."/>
            <person name="de Vos W.M."/>
            <person name="Barrangou R."/>
            <person name="Klaenhammer T.R."/>
            <person name="Caufield P.W."/>
            <person name="Cui Y."/>
            <person name="Zhang H."/>
            <person name="O'Toole P.W."/>
        </authorList>
    </citation>
    <scope>NUCLEOTIDE SEQUENCE [LARGE SCALE GENOMIC DNA]</scope>
    <source>
        <strain evidence="5 6">DSM 20719</strain>
    </source>
</reference>
<dbReference type="PANTHER" id="PTHR42756:SF1">
    <property type="entry name" value="TRANSCRIPTIONAL REPRESSOR OF EMRAB OPERON"/>
    <property type="match status" value="1"/>
</dbReference>
<dbReference type="Proteomes" id="UP000050823">
    <property type="component" value="Unassembled WGS sequence"/>
</dbReference>
<dbReference type="PROSITE" id="PS50995">
    <property type="entry name" value="HTH_MARR_2"/>
    <property type="match status" value="1"/>
</dbReference>
<dbReference type="AlphaFoldDB" id="A0AA89IA36"/>
<feature type="domain" description="HTH marR-type" evidence="4">
    <location>
        <begin position="11"/>
        <end position="143"/>
    </location>
</feature>
<dbReference type="GO" id="GO:0003677">
    <property type="term" value="F:DNA binding"/>
    <property type="evidence" value="ECO:0007669"/>
    <property type="project" value="UniProtKB-KW"/>
</dbReference>
<dbReference type="InterPro" id="IPR023187">
    <property type="entry name" value="Tscrpt_reg_MarR-type_CS"/>
</dbReference>
<keyword evidence="2" id="KW-0238">DNA-binding</keyword>
<evidence type="ECO:0000256" key="2">
    <source>
        <dbReference type="ARBA" id="ARBA00023125"/>
    </source>
</evidence>
<protein>
    <submittedName>
        <fullName evidence="5">MarR family protein</fullName>
    </submittedName>
</protein>
<proteinExistence type="predicted"/>
<sequence>MGDFVDDSQLLDEYIEIYMSAIKYVEDLVSEPTHAYQLSFEQYLIMKEVADDNSVSLIDIAKKRGVTRGAISRQIRVLLKLDYITQAIDPNDRRRLILNLTPTGAETVAALNPKIHERFASWITTFGKDNAQQMLALMNEFRRKIMAKDNQ</sequence>
<keyword evidence="3" id="KW-0804">Transcription</keyword>
<dbReference type="Pfam" id="PF12802">
    <property type="entry name" value="MarR_2"/>
    <property type="match status" value="1"/>
</dbReference>
<evidence type="ECO:0000256" key="1">
    <source>
        <dbReference type="ARBA" id="ARBA00023015"/>
    </source>
</evidence>
<keyword evidence="1" id="KW-0805">Transcription regulation</keyword>
<evidence type="ECO:0000313" key="5">
    <source>
        <dbReference type="EMBL" id="KRM24510.1"/>
    </source>
</evidence>
<accession>A0AA89IA36</accession>
<name>A0AA89IA36_9LACO</name>
<dbReference type="InterPro" id="IPR036388">
    <property type="entry name" value="WH-like_DNA-bd_sf"/>
</dbReference>